<feature type="domain" description="GOLD" evidence="11">
    <location>
        <begin position="32"/>
        <end position="114"/>
    </location>
</feature>
<evidence type="ECO:0000256" key="7">
    <source>
        <dbReference type="ARBA" id="ARBA00037847"/>
    </source>
</evidence>
<keyword evidence="6 9" id="KW-0472">Membrane</keyword>
<evidence type="ECO:0000256" key="6">
    <source>
        <dbReference type="ARBA" id="ARBA00023136"/>
    </source>
</evidence>
<keyword evidence="3 8" id="KW-0812">Transmembrane</keyword>
<dbReference type="InterPro" id="IPR015720">
    <property type="entry name" value="Emp24-like"/>
</dbReference>
<feature type="transmembrane region" description="Helical" evidence="9">
    <location>
        <begin position="177"/>
        <end position="198"/>
    </location>
</feature>
<dbReference type="GO" id="GO:0016020">
    <property type="term" value="C:membrane"/>
    <property type="evidence" value="ECO:0007669"/>
    <property type="project" value="UniProtKB-SubCell"/>
</dbReference>
<organism evidence="12">
    <name type="scientific">Mesocestoides corti</name>
    <name type="common">Flatworm</name>
    <dbReference type="NCBI Taxonomy" id="53468"/>
    <lineage>
        <taxon>Eukaryota</taxon>
        <taxon>Metazoa</taxon>
        <taxon>Spiralia</taxon>
        <taxon>Lophotrochozoa</taxon>
        <taxon>Platyhelminthes</taxon>
        <taxon>Cestoda</taxon>
        <taxon>Eucestoda</taxon>
        <taxon>Cyclophyllidea</taxon>
        <taxon>Mesocestoididae</taxon>
        <taxon>Mesocestoides</taxon>
    </lineage>
</organism>
<reference evidence="12" key="1">
    <citation type="submission" date="2019-11" db="UniProtKB">
        <authorList>
            <consortium name="WormBaseParasite"/>
        </authorList>
    </citation>
    <scope>IDENTIFICATION</scope>
</reference>
<keyword evidence="4 10" id="KW-0732">Signal</keyword>
<evidence type="ECO:0000256" key="1">
    <source>
        <dbReference type="ARBA" id="ARBA00004479"/>
    </source>
</evidence>
<dbReference type="PROSITE" id="PS50866">
    <property type="entry name" value="GOLD"/>
    <property type="match status" value="1"/>
</dbReference>
<comment type="subcellular location">
    <subcellularLocation>
        <location evidence="7">Endomembrane system</location>
        <topology evidence="7">Single-pass membrane protein</topology>
    </subcellularLocation>
    <subcellularLocation>
        <location evidence="1 8">Membrane</location>
        <topology evidence="1 8">Single-pass type I membrane protein</topology>
    </subcellularLocation>
</comment>
<dbReference type="SUPFAM" id="SSF101576">
    <property type="entry name" value="Supernatant protein factor (SPF), C-terminal domain"/>
    <property type="match status" value="1"/>
</dbReference>
<evidence type="ECO:0000256" key="3">
    <source>
        <dbReference type="ARBA" id="ARBA00022692"/>
    </source>
</evidence>
<dbReference type="InterPro" id="IPR009038">
    <property type="entry name" value="GOLD_dom"/>
</dbReference>
<dbReference type="Pfam" id="PF01105">
    <property type="entry name" value="EMP24_GP25L"/>
    <property type="match status" value="1"/>
</dbReference>
<evidence type="ECO:0000256" key="9">
    <source>
        <dbReference type="SAM" id="Phobius"/>
    </source>
</evidence>
<dbReference type="SMART" id="SM01190">
    <property type="entry name" value="EMP24_GP25L"/>
    <property type="match status" value="1"/>
</dbReference>
<comment type="similarity">
    <text evidence="2 8">Belongs to the EMP24/GP25L family.</text>
</comment>
<dbReference type="PANTHER" id="PTHR22811">
    <property type="entry name" value="TRANSMEMBRANE EMP24 DOMAIN-CONTAINING PROTEIN"/>
    <property type="match status" value="1"/>
</dbReference>
<evidence type="ECO:0000256" key="4">
    <source>
        <dbReference type="ARBA" id="ARBA00022729"/>
    </source>
</evidence>
<evidence type="ECO:0000256" key="5">
    <source>
        <dbReference type="ARBA" id="ARBA00022989"/>
    </source>
</evidence>
<evidence type="ECO:0000256" key="10">
    <source>
        <dbReference type="SAM" id="SignalP"/>
    </source>
</evidence>
<evidence type="ECO:0000256" key="8">
    <source>
        <dbReference type="RuleBase" id="RU003827"/>
    </source>
</evidence>
<feature type="chain" id="PRO_5024315538" evidence="10">
    <location>
        <begin position="21"/>
        <end position="220"/>
    </location>
</feature>
<dbReference type="AlphaFoldDB" id="A0A5K3FEE1"/>
<name>A0A5K3FEE1_MESCO</name>
<dbReference type="InterPro" id="IPR036598">
    <property type="entry name" value="GOLD_dom_sf"/>
</dbReference>
<keyword evidence="5 9" id="KW-1133">Transmembrane helix</keyword>
<evidence type="ECO:0000256" key="2">
    <source>
        <dbReference type="ARBA" id="ARBA00007104"/>
    </source>
</evidence>
<sequence length="220" mass="25129">MIKSAFFIVALFQFLSYVNAGSYTFELPDGDSRCFYGMLREKERTTVEFQVISGGNFDVDVTFRDPFKNVVKSFQREQYDYFDLDVQVAGEHELCFSNEFSSVTHKVVYMNWEMESEREKDLSDDQQSPLTMMDSVVVAIHENLRKAASAQTKVRLQEASSRSFVEALNDRVTLGSIIHALVIVVVAVGQVYLLRSLFKEPTHHRIARATPMSTVHNVGY</sequence>
<dbReference type="WBParaSite" id="MCU_006773-RA">
    <property type="protein sequence ID" value="MCU_006773-RA"/>
    <property type="gene ID" value="MCU_006773"/>
</dbReference>
<evidence type="ECO:0000313" key="12">
    <source>
        <dbReference type="WBParaSite" id="MCU_006773-RA"/>
    </source>
</evidence>
<evidence type="ECO:0000259" key="11">
    <source>
        <dbReference type="PROSITE" id="PS50866"/>
    </source>
</evidence>
<feature type="signal peptide" evidence="10">
    <location>
        <begin position="1"/>
        <end position="20"/>
    </location>
</feature>
<protein>
    <submittedName>
        <fullName evidence="12">GOLD domain-containing protein</fullName>
    </submittedName>
</protein>
<accession>A0A5K3FEE1</accession>
<dbReference type="GO" id="GO:0012505">
    <property type="term" value="C:endomembrane system"/>
    <property type="evidence" value="ECO:0007669"/>
    <property type="project" value="UniProtKB-SubCell"/>
</dbReference>
<proteinExistence type="inferred from homology"/>